<protein>
    <submittedName>
        <fullName evidence="1">Uncharacterized protein</fullName>
    </submittedName>
</protein>
<name>A0A0V1GJV1_9BILA</name>
<proteinExistence type="predicted"/>
<sequence length="30" mass="3438">MKRIEIAKTEFSQMQRASRINTSVKAVSLN</sequence>
<evidence type="ECO:0000313" key="2">
    <source>
        <dbReference type="Proteomes" id="UP000055024"/>
    </source>
</evidence>
<dbReference type="EMBL" id="JYDP01001307">
    <property type="protein sequence ID" value="KRY98543.1"/>
    <property type="molecule type" value="Genomic_DNA"/>
</dbReference>
<accession>A0A0V1GJV1</accession>
<gene>
    <name evidence="1" type="ORF">T11_10698</name>
</gene>
<evidence type="ECO:0000313" key="1">
    <source>
        <dbReference type="EMBL" id="KRY98543.1"/>
    </source>
</evidence>
<organism evidence="1 2">
    <name type="scientific">Trichinella zimbabwensis</name>
    <dbReference type="NCBI Taxonomy" id="268475"/>
    <lineage>
        <taxon>Eukaryota</taxon>
        <taxon>Metazoa</taxon>
        <taxon>Ecdysozoa</taxon>
        <taxon>Nematoda</taxon>
        <taxon>Enoplea</taxon>
        <taxon>Dorylaimia</taxon>
        <taxon>Trichinellida</taxon>
        <taxon>Trichinellidae</taxon>
        <taxon>Trichinella</taxon>
    </lineage>
</organism>
<keyword evidence="2" id="KW-1185">Reference proteome</keyword>
<dbReference type="AlphaFoldDB" id="A0A0V1GJV1"/>
<reference evidence="1 2" key="1">
    <citation type="submission" date="2015-01" db="EMBL/GenBank/DDBJ databases">
        <title>Evolution of Trichinella species and genotypes.</title>
        <authorList>
            <person name="Korhonen P.K."/>
            <person name="Edoardo P."/>
            <person name="Giuseppe L.R."/>
            <person name="Gasser R.B."/>
        </authorList>
    </citation>
    <scope>NUCLEOTIDE SEQUENCE [LARGE SCALE GENOMIC DNA]</scope>
    <source>
        <strain evidence="1">ISS1029</strain>
    </source>
</reference>
<dbReference type="Proteomes" id="UP000055024">
    <property type="component" value="Unassembled WGS sequence"/>
</dbReference>
<comment type="caution">
    <text evidence="1">The sequence shown here is derived from an EMBL/GenBank/DDBJ whole genome shotgun (WGS) entry which is preliminary data.</text>
</comment>